<feature type="domain" description="Reductase C-terminal" evidence="6">
    <location>
        <begin position="323"/>
        <end position="400"/>
    </location>
</feature>
<keyword evidence="8" id="KW-1185">Reference proteome</keyword>
<dbReference type="RefSeq" id="WP_345539083.1">
    <property type="nucleotide sequence ID" value="NZ_BAABGJ010000046.1"/>
</dbReference>
<dbReference type="Gene3D" id="3.30.390.30">
    <property type="match status" value="1"/>
</dbReference>
<dbReference type="Pfam" id="PF07992">
    <property type="entry name" value="Pyr_redox_2"/>
    <property type="match status" value="1"/>
</dbReference>
<reference evidence="8" key="1">
    <citation type="journal article" date="2019" name="Int. J. Syst. Evol. Microbiol.">
        <title>The Global Catalogue of Microorganisms (GCM) 10K type strain sequencing project: providing services to taxonomists for standard genome sequencing and annotation.</title>
        <authorList>
            <consortium name="The Broad Institute Genomics Platform"/>
            <consortium name="The Broad Institute Genome Sequencing Center for Infectious Disease"/>
            <person name="Wu L."/>
            <person name="Ma J."/>
        </authorList>
    </citation>
    <scope>NUCLEOTIDE SEQUENCE [LARGE SCALE GENOMIC DNA]</scope>
    <source>
        <strain evidence="8">JCM 17804</strain>
    </source>
</reference>
<comment type="caution">
    <text evidence="7">The sequence shown here is derived from an EMBL/GenBank/DDBJ whole genome shotgun (WGS) entry which is preliminary data.</text>
</comment>
<dbReference type="Proteomes" id="UP001500975">
    <property type="component" value="Unassembled WGS sequence"/>
</dbReference>
<keyword evidence="2" id="KW-0285">Flavoprotein</keyword>
<protein>
    <submittedName>
        <fullName evidence="7">FAD-dependent oxidoreductase</fullName>
    </submittedName>
</protein>
<name>A0ABP8HXU3_9BURK</name>
<dbReference type="InterPro" id="IPR028202">
    <property type="entry name" value="Reductase_C"/>
</dbReference>
<keyword evidence="3" id="KW-0274">FAD</keyword>
<evidence type="ECO:0000256" key="2">
    <source>
        <dbReference type="ARBA" id="ARBA00022630"/>
    </source>
</evidence>
<dbReference type="Gene3D" id="3.50.50.60">
    <property type="entry name" value="FAD/NAD(P)-binding domain"/>
    <property type="match status" value="2"/>
</dbReference>
<evidence type="ECO:0000313" key="8">
    <source>
        <dbReference type="Proteomes" id="UP001500975"/>
    </source>
</evidence>
<proteinExistence type="predicted"/>
<evidence type="ECO:0000256" key="4">
    <source>
        <dbReference type="ARBA" id="ARBA00023002"/>
    </source>
</evidence>
<gene>
    <name evidence="7" type="ORF">GCM10023165_31950</name>
</gene>
<dbReference type="PANTHER" id="PTHR43557:SF2">
    <property type="entry name" value="RIESKE DOMAIN-CONTAINING PROTEIN-RELATED"/>
    <property type="match status" value="1"/>
</dbReference>
<feature type="domain" description="FAD/NAD(P)-binding" evidence="5">
    <location>
        <begin position="7"/>
        <end position="303"/>
    </location>
</feature>
<dbReference type="InterPro" id="IPR050446">
    <property type="entry name" value="FAD-oxidoreductase/Apoptosis"/>
</dbReference>
<dbReference type="SUPFAM" id="SSF51905">
    <property type="entry name" value="FAD/NAD(P)-binding domain"/>
    <property type="match status" value="1"/>
</dbReference>
<dbReference type="PRINTS" id="PR00368">
    <property type="entry name" value="FADPNR"/>
</dbReference>
<organism evidence="7 8">
    <name type="scientific">Variovorax defluvii</name>
    <dbReference type="NCBI Taxonomy" id="913761"/>
    <lineage>
        <taxon>Bacteria</taxon>
        <taxon>Pseudomonadati</taxon>
        <taxon>Pseudomonadota</taxon>
        <taxon>Betaproteobacteria</taxon>
        <taxon>Burkholderiales</taxon>
        <taxon>Comamonadaceae</taxon>
        <taxon>Variovorax</taxon>
    </lineage>
</organism>
<evidence type="ECO:0000256" key="1">
    <source>
        <dbReference type="ARBA" id="ARBA00001974"/>
    </source>
</evidence>
<evidence type="ECO:0000256" key="3">
    <source>
        <dbReference type="ARBA" id="ARBA00022827"/>
    </source>
</evidence>
<accession>A0ABP8HXU3</accession>
<dbReference type="PANTHER" id="PTHR43557">
    <property type="entry name" value="APOPTOSIS-INDUCING FACTOR 1"/>
    <property type="match status" value="1"/>
</dbReference>
<keyword evidence="4" id="KW-0560">Oxidoreductase</keyword>
<dbReference type="SUPFAM" id="SSF55424">
    <property type="entry name" value="FAD/NAD-linked reductases, dimerisation (C-terminal) domain"/>
    <property type="match status" value="1"/>
</dbReference>
<evidence type="ECO:0000259" key="6">
    <source>
        <dbReference type="Pfam" id="PF14759"/>
    </source>
</evidence>
<dbReference type="InterPro" id="IPR036188">
    <property type="entry name" value="FAD/NAD-bd_sf"/>
</dbReference>
<evidence type="ECO:0000313" key="7">
    <source>
        <dbReference type="EMBL" id="GAA4347089.1"/>
    </source>
</evidence>
<dbReference type="EMBL" id="BAABGJ010000046">
    <property type="protein sequence ID" value="GAA4347089.1"/>
    <property type="molecule type" value="Genomic_DNA"/>
</dbReference>
<comment type="cofactor">
    <cofactor evidence="1">
        <name>FAD</name>
        <dbReference type="ChEBI" id="CHEBI:57692"/>
    </cofactor>
</comment>
<dbReference type="Pfam" id="PF14759">
    <property type="entry name" value="Reductase_C"/>
    <property type="match status" value="1"/>
</dbReference>
<dbReference type="PRINTS" id="PR00411">
    <property type="entry name" value="PNDRDTASEI"/>
</dbReference>
<evidence type="ECO:0000259" key="5">
    <source>
        <dbReference type="Pfam" id="PF07992"/>
    </source>
</evidence>
<dbReference type="InterPro" id="IPR016156">
    <property type="entry name" value="FAD/NAD-linked_Rdtase_dimer_sf"/>
</dbReference>
<dbReference type="InterPro" id="IPR023753">
    <property type="entry name" value="FAD/NAD-binding_dom"/>
</dbReference>
<sequence length="407" mass="42398">MSEAQESVVVVGGGLAGAQFASALRDQGWKGGITVVCGECEAPYHRPPLSKAYLEGTAAPASLQLRPAAHYEQRAVDLVAGVQVQSIDRAARSLSLSNGQTLHWSRLVLATGARNRELPGCDSSPGILYLRTKADAEALKQRAASSRSIIVVGGGFLGLEVAHSLRKQGKDVTVLEAAGRLLARASSPEISAALLAMHLGHGVEVRLGASIARVCEGEGGVQVVLSSGESLAADLVVVSIGVVPNTELAEQAGLAVSNGIVVDEFLATSDPAIFAIGDCANFPSAFANGPLRLESVQNANDQARCLASSLGAGQAKAYNVLPWFWSDQGLKLQIAGLVSTAERFWVRNGTAESFSVYGFRDDHLVSVESLGSPADHMAARKLLAGGRAVHYDEVAGKDPAIERFAAA</sequence>